<dbReference type="Proteomes" id="UP000693970">
    <property type="component" value="Unassembled WGS sequence"/>
</dbReference>
<comment type="caution">
    <text evidence="2">The sequence shown here is derived from an EMBL/GenBank/DDBJ whole genome shotgun (WGS) entry which is preliminary data.</text>
</comment>
<accession>A0A9K3KQ77</accession>
<feature type="region of interest" description="Disordered" evidence="1">
    <location>
        <begin position="90"/>
        <end position="117"/>
    </location>
</feature>
<name>A0A9K3KQ77_9STRA</name>
<protein>
    <submittedName>
        <fullName evidence="2">Uncharacterized protein</fullName>
    </submittedName>
</protein>
<proteinExistence type="predicted"/>
<reference evidence="2" key="2">
    <citation type="submission" date="2021-04" db="EMBL/GenBank/DDBJ databases">
        <authorList>
            <person name="Podell S."/>
        </authorList>
    </citation>
    <scope>NUCLEOTIDE SEQUENCE</scope>
    <source>
        <strain evidence="2">Hildebrandi</strain>
    </source>
</reference>
<evidence type="ECO:0000256" key="1">
    <source>
        <dbReference type="SAM" id="MobiDB-lite"/>
    </source>
</evidence>
<reference evidence="2" key="1">
    <citation type="journal article" date="2021" name="Sci. Rep.">
        <title>Diploid genomic architecture of Nitzschia inconspicua, an elite biomass production diatom.</title>
        <authorList>
            <person name="Oliver A."/>
            <person name="Podell S."/>
            <person name="Pinowska A."/>
            <person name="Traller J.C."/>
            <person name="Smith S.R."/>
            <person name="McClure R."/>
            <person name="Beliaev A."/>
            <person name="Bohutskyi P."/>
            <person name="Hill E.A."/>
            <person name="Rabines A."/>
            <person name="Zheng H."/>
            <person name="Allen L.Z."/>
            <person name="Kuo A."/>
            <person name="Grigoriev I.V."/>
            <person name="Allen A.E."/>
            <person name="Hazlebeck D."/>
            <person name="Allen E.E."/>
        </authorList>
    </citation>
    <scope>NUCLEOTIDE SEQUENCE</scope>
    <source>
        <strain evidence="2">Hildebrandi</strain>
    </source>
</reference>
<sequence>MHEILQAARHRPRKAQELKHWVQSVQESDIMKAGGTCNRLYQLLMEGKSPNTIRMDRISMLKCASLRYDLFSEKQCIGLASKANGIGSLTDRNERPISPKEVSDRRMFSGPENKSEDLSEVLQDNLMPLGTIVILQDLEQRPDLNGESGKHMGIGEHGRHNIQLSDGCFALKLEIFFVASRETRQGEPPRKMFPDAIITHHQIRSERQHSINSSSKNSERVESFSKTCGLEETILQLREPSEFVIDVAAGFQKADKSPNEMSGSSYEMCSRSSDCDSSGISWEAKDVSTPISTSTTVCSDVPTNISKPMTEMTRKFSETAPSVNAHVTTPNTVPESLYVSTSTSCLKRNPDDFYGFLVEMDVTTVAEFIDAIDDKHFCSKMICDWVKGFKIESLRVAAVGFCRDSGLNVTIIPWGLGDLRMSRTAAGVAQQNMLRRDAPIGTRFSRSDENENAFQGQSDLIFPVQASFFLHSWN</sequence>
<dbReference type="EMBL" id="JAGRRH010000020">
    <property type="protein sequence ID" value="KAG7347899.1"/>
    <property type="molecule type" value="Genomic_DNA"/>
</dbReference>
<evidence type="ECO:0000313" key="3">
    <source>
        <dbReference type="Proteomes" id="UP000693970"/>
    </source>
</evidence>
<gene>
    <name evidence="2" type="ORF">IV203_016604</name>
</gene>
<organism evidence="2 3">
    <name type="scientific">Nitzschia inconspicua</name>
    <dbReference type="NCBI Taxonomy" id="303405"/>
    <lineage>
        <taxon>Eukaryota</taxon>
        <taxon>Sar</taxon>
        <taxon>Stramenopiles</taxon>
        <taxon>Ochrophyta</taxon>
        <taxon>Bacillariophyta</taxon>
        <taxon>Bacillariophyceae</taxon>
        <taxon>Bacillariophycidae</taxon>
        <taxon>Bacillariales</taxon>
        <taxon>Bacillariaceae</taxon>
        <taxon>Nitzschia</taxon>
    </lineage>
</organism>
<feature type="compositionally biased region" description="Basic and acidic residues" evidence="1">
    <location>
        <begin position="91"/>
        <end position="117"/>
    </location>
</feature>
<evidence type="ECO:0000313" key="2">
    <source>
        <dbReference type="EMBL" id="KAG7347899.1"/>
    </source>
</evidence>
<keyword evidence="3" id="KW-1185">Reference proteome</keyword>
<dbReference type="AlphaFoldDB" id="A0A9K3KQ77"/>